<keyword evidence="3" id="KW-1185">Reference proteome</keyword>
<feature type="domain" description="FAD dependent oxidoreductase" evidence="1">
    <location>
        <begin position="42"/>
        <end position="92"/>
    </location>
</feature>
<dbReference type="eggNOG" id="ENOG502RKA1">
    <property type="taxonomic scope" value="Eukaryota"/>
</dbReference>
<dbReference type="GeneID" id="19268392"/>
<dbReference type="Pfam" id="PF01266">
    <property type="entry name" value="DAO"/>
    <property type="match status" value="1"/>
</dbReference>
<dbReference type="STRING" id="1229662.W3XH83"/>
<organism evidence="2 3">
    <name type="scientific">Pestalotiopsis fici (strain W106-1 / CGMCC3.15140)</name>
    <dbReference type="NCBI Taxonomy" id="1229662"/>
    <lineage>
        <taxon>Eukaryota</taxon>
        <taxon>Fungi</taxon>
        <taxon>Dikarya</taxon>
        <taxon>Ascomycota</taxon>
        <taxon>Pezizomycotina</taxon>
        <taxon>Sordariomycetes</taxon>
        <taxon>Xylariomycetidae</taxon>
        <taxon>Amphisphaeriales</taxon>
        <taxon>Sporocadaceae</taxon>
        <taxon>Pestalotiopsis</taxon>
    </lineage>
</organism>
<evidence type="ECO:0000259" key="1">
    <source>
        <dbReference type="Pfam" id="PF01266"/>
    </source>
</evidence>
<dbReference type="Gene3D" id="3.50.50.60">
    <property type="entry name" value="FAD/NAD(P)-binding domain"/>
    <property type="match status" value="1"/>
</dbReference>
<dbReference type="KEGG" id="pfy:PFICI_03379"/>
<dbReference type="RefSeq" id="XP_007830151.1">
    <property type="nucleotide sequence ID" value="XM_007831960.1"/>
</dbReference>
<dbReference type="OrthoDB" id="429143at2759"/>
<dbReference type="EMBL" id="KI912110">
    <property type="protein sequence ID" value="ETS85354.1"/>
    <property type="molecule type" value="Genomic_DNA"/>
</dbReference>
<dbReference type="PANTHER" id="PTHR13847:SF260">
    <property type="entry name" value="FAD DEPENDENT OXIDOREDUCTASE DOMAIN-CONTAINING PROTEIN"/>
    <property type="match status" value="1"/>
</dbReference>
<dbReference type="HOGENOM" id="CLU_022730_0_1_1"/>
<reference evidence="3" key="1">
    <citation type="journal article" date="2015" name="BMC Genomics">
        <title>Genomic and transcriptomic analysis of the endophytic fungus Pestalotiopsis fici reveals its lifestyle and high potential for synthesis of natural products.</title>
        <authorList>
            <person name="Wang X."/>
            <person name="Zhang X."/>
            <person name="Liu L."/>
            <person name="Xiang M."/>
            <person name="Wang W."/>
            <person name="Sun X."/>
            <person name="Che Y."/>
            <person name="Guo L."/>
            <person name="Liu G."/>
            <person name="Guo L."/>
            <person name="Wang C."/>
            <person name="Yin W.B."/>
            <person name="Stadler M."/>
            <person name="Zhang X."/>
            <person name="Liu X."/>
        </authorList>
    </citation>
    <scope>NUCLEOTIDE SEQUENCE [LARGE SCALE GENOMIC DNA]</scope>
    <source>
        <strain evidence="3">W106-1 / CGMCC3.15140</strain>
    </source>
</reference>
<dbReference type="InParanoid" id="W3XH83"/>
<evidence type="ECO:0000313" key="2">
    <source>
        <dbReference type="EMBL" id="ETS85354.1"/>
    </source>
</evidence>
<accession>W3XH83</accession>
<evidence type="ECO:0000313" key="3">
    <source>
        <dbReference type="Proteomes" id="UP000030651"/>
    </source>
</evidence>
<protein>
    <recommendedName>
        <fullName evidence="1">FAD dependent oxidoreductase domain-containing protein</fullName>
    </recommendedName>
</protein>
<name>W3XH83_PESFW</name>
<sequence>MEQNRSGFPLTYGASVSDWLVFAQNDPLLYHRSSSQLPSNADIVIIGSGMTGTLVAKHCIEAWPDKKIVVLEARGFCSGATGRNAGHCKPDQYRGFTDFKERFGTEQSLKSNARPSGSCYDSKACYAWPAATLNPWKLAAHVMRESLKRGVNLQTRTEVSRVVHATNAYIAALEPSLRGIISPCPHICNKVQPPVTLTEPTALKHSYGVVLPEGGLYTINPQIPTKGPLLFGGSNPGQAEFGNWIRDHPERSVNDSLRSFSSVSAALEEFTNSQMLGWQASGKVEGGHYQQGWSGIIALVSDHIEKGRSSSNSHVECRQRTICRTNTRPSRPVGLRWSPRTVSSLSFPQQ</sequence>
<proteinExistence type="predicted"/>
<dbReference type="AlphaFoldDB" id="W3XH83"/>
<gene>
    <name evidence="2" type="ORF">PFICI_03379</name>
</gene>
<dbReference type="Proteomes" id="UP000030651">
    <property type="component" value="Unassembled WGS sequence"/>
</dbReference>
<dbReference type="OMA" id="NSHVECR"/>
<dbReference type="InterPro" id="IPR036188">
    <property type="entry name" value="FAD/NAD-bd_sf"/>
</dbReference>
<dbReference type="InterPro" id="IPR006076">
    <property type="entry name" value="FAD-dep_OxRdtase"/>
</dbReference>
<dbReference type="PANTHER" id="PTHR13847">
    <property type="entry name" value="SARCOSINE DEHYDROGENASE-RELATED"/>
    <property type="match status" value="1"/>
</dbReference>
<dbReference type="SUPFAM" id="SSF51905">
    <property type="entry name" value="FAD/NAD(P)-binding domain"/>
    <property type="match status" value="1"/>
</dbReference>
<dbReference type="GO" id="GO:0005737">
    <property type="term" value="C:cytoplasm"/>
    <property type="evidence" value="ECO:0007669"/>
    <property type="project" value="TreeGrafter"/>
</dbReference>